<accession>A0A9P2G758</accession>
<proteinExistence type="predicted"/>
<reference evidence="1 2" key="1">
    <citation type="submission" date="2009-10" db="EMBL/GenBank/DDBJ databases">
        <authorList>
            <person name="Shrivastava S."/>
            <person name="Brinkac L.B."/>
            <person name="Brown J.L."/>
            <person name="Bruce D.B."/>
            <person name="Detter C."/>
            <person name="Green L.D."/>
            <person name="Munk C.A."/>
            <person name="Rogers Y.C."/>
            <person name="Tapia R."/>
            <person name="Saunders E.S."/>
            <person name="Sims D.R."/>
            <person name="Smith L.A."/>
            <person name="Smith T.J."/>
            <person name="Sutton G."/>
            <person name="Brettin T."/>
        </authorList>
    </citation>
    <scope>NUCLEOTIDE SEQUENCE [LARGE SCALE GENOMIC DNA]</scope>
    <source>
        <strain evidence="2">D str. 1873</strain>
    </source>
</reference>
<evidence type="ECO:0000313" key="1">
    <source>
        <dbReference type="EMBL" id="EES91169.1"/>
    </source>
</evidence>
<dbReference type="EMBL" id="ACSJ01000007">
    <property type="protein sequence ID" value="EES91169.1"/>
    <property type="molecule type" value="Genomic_DNA"/>
</dbReference>
<protein>
    <submittedName>
        <fullName evidence="1">Uncharacterized protein</fullName>
    </submittedName>
</protein>
<evidence type="ECO:0000313" key="2">
    <source>
        <dbReference type="Proteomes" id="UP000006160"/>
    </source>
</evidence>
<comment type="caution">
    <text evidence="1">The sequence shown here is derived from an EMBL/GenBank/DDBJ whole genome shotgun (WGS) entry which is preliminary data.</text>
</comment>
<sequence>MLNKNVLLKVSKESIQLDNKFNDKFFNKHIFKDISEINIKNKNIYIVIEGEEVHIKLLKIPKIAKWDLNYLIKNELIFLYGKKADNIFYTYSIWDEDKDIREVLVFCINSNKLNSIENIIKNNKLKSVKLIQFTIINYLKSKVSHKDYILIFKDEDKIYFLGISNEKLISNRIIENNIEDEFLIDIFNYTIAKMKTFKIIANNVYGINFFKKDVIKYIQHNSYNYIDLQNISKNKIIEYFSIKGK</sequence>
<dbReference type="Proteomes" id="UP000006160">
    <property type="component" value="Unassembled WGS sequence"/>
</dbReference>
<dbReference type="AlphaFoldDB" id="A0A9P2G758"/>
<name>A0A9P2G758_CLOBO</name>
<organism evidence="1 2">
    <name type="scientific">Clostridium botulinum D str. 1873</name>
    <dbReference type="NCBI Taxonomy" id="592027"/>
    <lineage>
        <taxon>Bacteria</taxon>
        <taxon>Bacillati</taxon>
        <taxon>Bacillota</taxon>
        <taxon>Clostridia</taxon>
        <taxon>Eubacteriales</taxon>
        <taxon>Clostridiaceae</taxon>
        <taxon>Clostridium</taxon>
    </lineage>
</organism>
<gene>
    <name evidence="1" type="ORF">CLG_B1097</name>
</gene>
<dbReference type="RefSeq" id="WP_003375738.1">
    <property type="nucleotide sequence ID" value="NZ_ACSJ01000007.1"/>
</dbReference>